<dbReference type="Proteomes" id="UP001219525">
    <property type="component" value="Unassembled WGS sequence"/>
</dbReference>
<evidence type="ECO:0000256" key="1">
    <source>
        <dbReference type="SAM" id="MobiDB-lite"/>
    </source>
</evidence>
<comment type="caution">
    <text evidence="2">The sequence shown here is derived from an EMBL/GenBank/DDBJ whole genome shotgun (WGS) entry which is preliminary data.</text>
</comment>
<dbReference type="EMBL" id="JARJCW010000089">
    <property type="protein sequence ID" value="KAJ7195677.1"/>
    <property type="molecule type" value="Genomic_DNA"/>
</dbReference>
<name>A0AAD6UVK6_9AGAR</name>
<protein>
    <submittedName>
        <fullName evidence="2">Uncharacterized protein</fullName>
    </submittedName>
</protein>
<feature type="region of interest" description="Disordered" evidence="1">
    <location>
        <begin position="183"/>
        <end position="208"/>
    </location>
</feature>
<proteinExistence type="predicted"/>
<feature type="compositionally biased region" description="Basic and acidic residues" evidence="1">
    <location>
        <begin position="39"/>
        <end position="48"/>
    </location>
</feature>
<gene>
    <name evidence="2" type="ORF">GGX14DRAFT_575464</name>
</gene>
<evidence type="ECO:0000313" key="2">
    <source>
        <dbReference type="EMBL" id="KAJ7195677.1"/>
    </source>
</evidence>
<dbReference type="AlphaFoldDB" id="A0AAD6UVK6"/>
<reference evidence="2" key="1">
    <citation type="submission" date="2023-03" db="EMBL/GenBank/DDBJ databases">
        <title>Massive genome expansion in bonnet fungi (Mycena s.s.) driven by repeated elements and novel gene families across ecological guilds.</title>
        <authorList>
            <consortium name="Lawrence Berkeley National Laboratory"/>
            <person name="Harder C.B."/>
            <person name="Miyauchi S."/>
            <person name="Viragh M."/>
            <person name="Kuo A."/>
            <person name="Thoen E."/>
            <person name="Andreopoulos B."/>
            <person name="Lu D."/>
            <person name="Skrede I."/>
            <person name="Drula E."/>
            <person name="Henrissat B."/>
            <person name="Morin E."/>
            <person name="Kohler A."/>
            <person name="Barry K."/>
            <person name="LaButti K."/>
            <person name="Morin E."/>
            <person name="Salamov A."/>
            <person name="Lipzen A."/>
            <person name="Mereny Z."/>
            <person name="Hegedus B."/>
            <person name="Baldrian P."/>
            <person name="Stursova M."/>
            <person name="Weitz H."/>
            <person name="Taylor A."/>
            <person name="Grigoriev I.V."/>
            <person name="Nagy L.G."/>
            <person name="Martin F."/>
            <person name="Kauserud H."/>
        </authorList>
    </citation>
    <scope>NUCLEOTIDE SEQUENCE</scope>
    <source>
        <strain evidence="2">9144</strain>
    </source>
</reference>
<feature type="region of interest" description="Disordered" evidence="1">
    <location>
        <begin position="28"/>
        <end position="48"/>
    </location>
</feature>
<organism evidence="2 3">
    <name type="scientific">Mycena pura</name>
    <dbReference type="NCBI Taxonomy" id="153505"/>
    <lineage>
        <taxon>Eukaryota</taxon>
        <taxon>Fungi</taxon>
        <taxon>Dikarya</taxon>
        <taxon>Basidiomycota</taxon>
        <taxon>Agaricomycotina</taxon>
        <taxon>Agaricomycetes</taxon>
        <taxon>Agaricomycetidae</taxon>
        <taxon>Agaricales</taxon>
        <taxon>Marasmiineae</taxon>
        <taxon>Mycenaceae</taxon>
        <taxon>Mycena</taxon>
    </lineage>
</organism>
<accession>A0AAD6UVK6</accession>
<evidence type="ECO:0000313" key="3">
    <source>
        <dbReference type="Proteomes" id="UP001219525"/>
    </source>
</evidence>
<sequence length="383" mass="42308">MSSMNVRMMAAGASMRNRKSLALEAEVAGTTLDTTSESGENRGHRGYEYRSVTPPAMHATEEHLAEKWGLPADEGGALGGKRVTRSKRLTEPRLEETGSGMAGDSDVQGIEAIRDAADTSETPQTPSRESDDAEPSINDGALTAVGELEEGHLPAFDQNTLQINAAMRLRPYELEEYFIKYPKREYSSSDDSSSDEEQQVVLRRRTDDQAGWTRVGGNNLRRVKAEGAGAPDALVIKRSFFPDWFSADDELSSEDEDGEDSEPDSHKFYNITVPKLPAWKPIEINMFESIKHELSDNEDILELLSEEDSDTDDDANIQMALLESWKSSRAQGLDVGRRASESKVHVGVTIVELDDDGYEIEDTRTYKGSKRASKGKGIHSTEI</sequence>
<feature type="region of interest" description="Disordered" evidence="1">
    <location>
        <begin position="67"/>
        <end position="150"/>
    </location>
</feature>
<keyword evidence="3" id="KW-1185">Reference proteome</keyword>